<evidence type="ECO:0000313" key="9">
    <source>
        <dbReference type="Proteomes" id="UP000006380"/>
    </source>
</evidence>
<keyword evidence="5" id="KW-0964">Secreted</keyword>
<dbReference type="InterPro" id="IPR010809">
    <property type="entry name" value="FliD_C"/>
</dbReference>
<dbReference type="GO" id="GO:0009424">
    <property type="term" value="C:bacterial-type flagellum hook"/>
    <property type="evidence" value="ECO:0007669"/>
    <property type="project" value="UniProtKB-UniRule"/>
</dbReference>
<dbReference type="Gene3D" id="3.30.70.2120">
    <property type="match status" value="1"/>
</dbReference>
<feature type="domain" description="Flagellar hook-associated protein 2 N-terminal" evidence="6">
    <location>
        <begin position="20"/>
        <end position="110"/>
    </location>
</feature>
<dbReference type="OrthoDB" id="1530at2"/>
<dbReference type="GO" id="GO:0005576">
    <property type="term" value="C:extracellular region"/>
    <property type="evidence" value="ECO:0007669"/>
    <property type="project" value="UniProtKB-SubCell"/>
</dbReference>
<evidence type="ECO:0000256" key="5">
    <source>
        <dbReference type="RuleBase" id="RU362066"/>
    </source>
</evidence>
<comment type="subcellular location">
    <subcellularLocation>
        <location evidence="5">Secreted</location>
    </subcellularLocation>
    <subcellularLocation>
        <location evidence="5">Bacterial flagellum</location>
    </subcellularLocation>
</comment>
<dbReference type="Pfam" id="PF02465">
    <property type="entry name" value="FliD_N"/>
    <property type="match status" value="1"/>
</dbReference>
<dbReference type="PANTHER" id="PTHR30288:SF0">
    <property type="entry name" value="FLAGELLAR HOOK-ASSOCIATED PROTEIN 2"/>
    <property type="match status" value="1"/>
</dbReference>
<evidence type="ECO:0000259" key="7">
    <source>
        <dbReference type="Pfam" id="PF07195"/>
    </source>
</evidence>
<keyword evidence="8" id="KW-0969">Cilium</keyword>
<dbReference type="KEGG" id="ccv:CCV52592_0778"/>
<proteinExistence type="inferred from homology"/>
<evidence type="ECO:0000313" key="8">
    <source>
        <dbReference type="EMBL" id="EAT99937.1"/>
    </source>
</evidence>
<dbReference type="Proteomes" id="UP000006380">
    <property type="component" value="Chromosome"/>
</dbReference>
<keyword evidence="8" id="KW-0282">Flagellum</keyword>
<dbReference type="PANTHER" id="PTHR30288">
    <property type="entry name" value="FLAGELLAR CAP/ASSEMBLY PROTEIN FLID"/>
    <property type="match status" value="1"/>
</dbReference>
<dbReference type="GO" id="GO:0009421">
    <property type="term" value="C:bacterial-type flagellum filament cap"/>
    <property type="evidence" value="ECO:0007669"/>
    <property type="project" value="InterPro"/>
</dbReference>
<protein>
    <recommendedName>
        <fullName evidence="5">Flagellar hook-associated protein 2</fullName>
        <shortName evidence="5">HAP2</shortName>
    </recommendedName>
    <alternativeName>
        <fullName evidence="5">Flagellar cap protein</fullName>
    </alternativeName>
</protein>
<keyword evidence="9" id="KW-1185">Reference proteome</keyword>
<dbReference type="EMBL" id="CP000767">
    <property type="protein sequence ID" value="EAT99937.1"/>
    <property type="molecule type" value="Genomic_DNA"/>
</dbReference>
<keyword evidence="8" id="KW-0966">Cell projection</keyword>
<dbReference type="RefSeq" id="WP_011992366.1">
    <property type="nucleotide sequence ID" value="NC_009715.2"/>
</dbReference>
<name>A7GYT4_CAMC5</name>
<comment type="similarity">
    <text evidence="1 5">Belongs to the FliD family.</text>
</comment>
<dbReference type="InterPro" id="IPR040026">
    <property type="entry name" value="FliD"/>
</dbReference>
<dbReference type="GO" id="GO:0007155">
    <property type="term" value="P:cell adhesion"/>
    <property type="evidence" value="ECO:0007669"/>
    <property type="project" value="InterPro"/>
</dbReference>
<evidence type="ECO:0000256" key="2">
    <source>
        <dbReference type="ARBA" id="ARBA00011255"/>
    </source>
</evidence>
<evidence type="ECO:0000256" key="1">
    <source>
        <dbReference type="ARBA" id="ARBA00009764"/>
    </source>
</evidence>
<dbReference type="GO" id="GO:0071973">
    <property type="term" value="P:bacterial-type flagellum-dependent cell motility"/>
    <property type="evidence" value="ECO:0007669"/>
    <property type="project" value="TreeGrafter"/>
</dbReference>
<organism evidence="8 9">
    <name type="scientific">Campylobacter curvus (strain 525.92)</name>
    <dbReference type="NCBI Taxonomy" id="360105"/>
    <lineage>
        <taxon>Bacteria</taxon>
        <taxon>Pseudomonadati</taxon>
        <taxon>Campylobacterota</taxon>
        <taxon>Epsilonproteobacteria</taxon>
        <taxon>Campylobacterales</taxon>
        <taxon>Campylobacteraceae</taxon>
        <taxon>Campylobacter</taxon>
    </lineage>
</organism>
<evidence type="ECO:0000256" key="4">
    <source>
        <dbReference type="ARBA" id="ARBA00023143"/>
    </source>
</evidence>
<feature type="coiled-coil region" evidence="5">
    <location>
        <begin position="530"/>
        <end position="589"/>
    </location>
</feature>
<comment type="subunit">
    <text evidence="2 5">Homopentamer.</text>
</comment>
<keyword evidence="3 5" id="KW-0175">Coiled coil</keyword>
<reference evidence="8" key="1">
    <citation type="submission" date="2016-07" db="EMBL/GenBank/DDBJ databases">
        <title>Comparative genomics of the Campylobacter concisus group.</title>
        <authorList>
            <person name="Miller W.G."/>
            <person name="Yee E."/>
            <person name="Chapman M.H."/>
            <person name="Huynh S."/>
            <person name="Bono J.L."/>
            <person name="On S.L.W."/>
            <person name="StLeger J."/>
            <person name="Foster G."/>
            <person name="Parker C.T."/>
        </authorList>
    </citation>
    <scope>NUCLEOTIDE SEQUENCE</scope>
    <source>
        <strain evidence="8">525.92</strain>
    </source>
</reference>
<gene>
    <name evidence="8" type="primary">fliD</name>
    <name evidence="8" type="ORF">CCV52592_0778</name>
</gene>
<evidence type="ECO:0000256" key="3">
    <source>
        <dbReference type="ARBA" id="ARBA00023054"/>
    </source>
</evidence>
<dbReference type="Pfam" id="PF07195">
    <property type="entry name" value="FliD_C"/>
    <property type="match status" value="1"/>
</dbReference>
<keyword evidence="4 5" id="KW-0975">Bacterial flagellum</keyword>
<dbReference type="NCBIfam" id="NF009400">
    <property type="entry name" value="PRK12765.1"/>
    <property type="match status" value="1"/>
</dbReference>
<dbReference type="STRING" id="360105.CCV52592_0778"/>
<evidence type="ECO:0000259" key="6">
    <source>
        <dbReference type="Pfam" id="PF02465"/>
    </source>
</evidence>
<sequence length="591" mass="63767">MAVGSITNLGFGTNNSALNDELVNKLKKADEEAQIKPITSRIEKNEIRQKDLAALKTLVSNVNVSAKSLASETLYLKRQVSSTGTAASITAASGVSIQSFDLDVKQVAQRDTYQSSKFYSSTSLLGLTQNGSFDVEINGNKYSIGVTKSTTYQDIVDKINEVSGGNLQARILNVGGSNPYQIMLQSADTGAKQTIKFSNDTAGVLEKLGWDSNQIPVTDDSGNPVYNSDGTQKFTSNLEKNKLMSAQDAIFNYNGVNVTRTKNTIDDLRPGVTITLKETGKSSFSIGQDTTDVAKAVEEFIKDYNLMVTNLGIATNYDEEKGSGSFQGRSEITSIRSTISRLTTGQDDEGKALSKFGIITDKDGKLMLDDKNTLSKALSSNLEEVQKFFMGSSKIETISYIGVNKVTSGQLDIKTGDLSINGKAVKFQTAVGSTAAQNALALQQAINSAGIEGVSASLDSSGERIVLKRSDGQNIEIKGDASALNQLGMSTATVNAVTTKTAGLFTNLSSKLEDIVGIDNRKDGTLTVLAKQLKEEGESLTTDKENTQKLLDEKYNTMKDRFIKYNSIIANLENQFSTLKQMIEQEMNSKK</sequence>
<accession>A7GYT4</accession>
<dbReference type="AlphaFoldDB" id="A7GYT4"/>
<feature type="domain" description="Flagellar hook-associated protein 2 C-terminal" evidence="7">
    <location>
        <begin position="246"/>
        <end position="571"/>
    </location>
</feature>
<comment type="function">
    <text evidence="5">Required for morphogenesis and for the elongation of the flagellar filament by facilitating polymerization of the flagellin monomers at the tip of growing filament. Forms a capping structure, which prevents flagellin subunits (transported through the central channel of the flagellum) from leaking out without polymerization at the distal end.</text>
</comment>
<dbReference type="HOGENOM" id="CLU_015182_3_0_7"/>
<dbReference type="InterPro" id="IPR003481">
    <property type="entry name" value="FliD_N"/>
</dbReference>